<name>A0ABP8WI50_9ACTN</name>
<evidence type="ECO:0000313" key="3">
    <source>
        <dbReference type="Proteomes" id="UP001500621"/>
    </source>
</evidence>
<dbReference type="Pfam" id="PF03473">
    <property type="entry name" value="MOSC"/>
    <property type="match status" value="1"/>
</dbReference>
<dbReference type="EMBL" id="BAABIM010000003">
    <property type="protein sequence ID" value="GAA4690157.1"/>
    <property type="molecule type" value="Genomic_DNA"/>
</dbReference>
<dbReference type="InterPro" id="IPR005302">
    <property type="entry name" value="MoCF_Sase_C"/>
</dbReference>
<comment type="caution">
    <text evidence="2">The sequence shown here is derived from an EMBL/GenBank/DDBJ whole genome shotgun (WGS) entry which is preliminary data.</text>
</comment>
<dbReference type="InterPro" id="IPR011037">
    <property type="entry name" value="Pyrv_Knase-like_insert_dom_sf"/>
</dbReference>
<dbReference type="PANTHER" id="PTHR36930">
    <property type="entry name" value="METAL-SULFUR CLUSTER BIOSYNTHESIS PROTEINS YUAD-RELATED"/>
    <property type="match status" value="1"/>
</dbReference>
<dbReference type="Gene3D" id="2.40.33.20">
    <property type="entry name" value="PK beta-barrel domain-like"/>
    <property type="match status" value="1"/>
</dbReference>
<dbReference type="RefSeq" id="WP_345267284.1">
    <property type="nucleotide sequence ID" value="NZ_BAABIM010000003.1"/>
</dbReference>
<keyword evidence="3" id="KW-1185">Reference proteome</keyword>
<evidence type="ECO:0000313" key="2">
    <source>
        <dbReference type="EMBL" id="GAA4690157.1"/>
    </source>
</evidence>
<protein>
    <submittedName>
        <fullName evidence="2">MOSC domain-containing protein</fullName>
    </submittedName>
</protein>
<reference evidence="3" key="1">
    <citation type="journal article" date="2019" name="Int. J. Syst. Evol. Microbiol.">
        <title>The Global Catalogue of Microorganisms (GCM) 10K type strain sequencing project: providing services to taxonomists for standard genome sequencing and annotation.</title>
        <authorList>
            <consortium name="The Broad Institute Genomics Platform"/>
            <consortium name="The Broad Institute Genome Sequencing Center for Infectious Disease"/>
            <person name="Wu L."/>
            <person name="Ma J."/>
        </authorList>
    </citation>
    <scope>NUCLEOTIDE SEQUENCE [LARGE SCALE GENOMIC DNA]</scope>
    <source>
        <strain evidence="3">JCM 18127</strain>
    </source>
</reference>
<sequence>MTTVAALHVAPGRRLPTRSVTEVEVEAAAGIVGDRYHGSRHRQVTVQSAQALAEAAELFGAPVPAGLTRRNVTVSDGVVPTAPGSLIRLGSQVVLEVVRVAAPCKLLDDTIGDGAQGVLRRGRGGAVCRVLAGGPVRLGDVVELGTDDVELAPLRGAIGVPAPARRRHLP</sequence>
<evidence type="ECO:0000259" key="1">
    <source>
        <dbReference type="PROSITE" id="PS51340"/>
    </source>
</evidence>
<dbReference type="SUPFAM" id="SSF50800">
    <property type="entry name" value="PK beta-barrel domain-like"/>
    <property type="match status" value="1"/>
</dbReference>
<proteinExistence type="predicted"/>
<dbReference type="PROSITE" id="PS51340">
    <property type="entry name" value="MOSC"/>
    <property type="match status" value="1"/>
</dbReference>
<organism evidence="2 3">
    <name type="scientific">Nocardioides nanhaiensis</name>
    <dbReference type="NCBI Taxonomy" id="1476871"/>
    <lineage>
        <taxon>Bacteria</taxon>
        <taxon>Bacillati</taxon>
        <taxon>Actinomycetota</taxon>
        <taxon>Actinomycetes</taxon>
        <taxon>Propionibacteriales</taxon>
        <taxon>Nocardioidaceae</taxon>
        <taxon>Nocardioides</taxon>
    </lineage>
</organism>
<dbReference type="InterPro" id="IPR052716">
    <property type="entry name" value="MOSC_domain"/>
</dbReference>
<gene>
    <name evidence="2" type="ORF">GCM10023226_30040</name>
</gene>
<feature type="domain" description="MOSC" evidence="1">
    <location>
        <begin position="15"/>
        <end position="145"/>
    </location>
</feature>
<dbReference type="Proteomes" id="UP001500621">
    <property type="component" value="Unassembled WGS sequence"/>
</dbReference>
<accession>A0ABP8WI50</accession>
<dbReference type="PANTHER" id="PTHR36930:SF1">
    <property type="entry name" value="MOSC DOMAIN-CONTAINING PROTEIN"/>
    <property type="match status" value="1"/>
</dbReference>